<sequence length="1255" mass="134911">MASSGPVPLTGTAGTMPSSPLPRPIDHALAVFDWRATEPNCISLFAGDVLAVLEKHESGWWEGIRQGHARGWFPSTFVRALTNDELVRVVHPLRVEDKYDVDGDADSLYRRSARPISDVPVSAGNSPTDTVGNAVRDSGIASAISPVNLAAAGQLPPHKEERESSQFQFDEKIRALDKIAAMLTGSNSDLHAPAASTSTSASTGTATTTATNSGNAQAPPPRHSSIKPETAALDDPVLPPDWRMRRTSQGQIYYINTSTNATQWERPGTATGMGSANDAGAARSDAEREHRNRSDSSAFKSLAARFNGADAAPAAAQVPTATAATTSWDSLISNILSVISEFNSAAKAGDRHLYVAKARGTVRAVHVLLHACGATSPTAPVLTSPAGLLAHYQQLVAGVSKLVFAARVASGIWPPPDAVPRMRRQAGQVLLALRGFVATAQTAQVVLVDVRDDGHLHRDELAATAQLTDVEMAMRVDADAHAIHDGVMSLHLKAEVDRAGSPDVIAITREIVNRAGQLLSFLEEPALPRGGNTDGPLAELGKQFAAHKDQLYLAVNDLITAARTAMDEFAPFNALALLDASAKHVDAAVATMCTTTKLLIEEQAWKELAVLDELAAAGGDTAVKGGTGSTTTLAATPTATANPSDNLLNLQRRAMSLSPSSNSGITTPAHGSLARIPAIDAPAGTGLTTGTANRSQPMIPPPLAPHLQRSVTSLSESSDVLASPSTAPSRKSTAPPGFLDSRSSETLNSQSATSDKMVTGPRGQRLASVGTASSLSSLDSNKLSKFFGEDSSAVAHGMQHHSTAPTQTKKWFLEHDHAPGDLTFNMEGQVNGGTLDALVERLTLHDTTIDAIYLQAFLLTFHSFTTTEAFLNALKARFTITCPAGLTPLEEQEWREKKQTPIRLRVFNVMKVWLEKYYLEDEDDKCLHAMQTLAMEHMEPVMPGKGKRIFENVHKRIVAMGLGSPAKLMPASGRAAAALRAQQQNQAGGPSPIMPKLPVKSFADVDPLEMARQLTLYEYHLFAAIRPHELLNLDFSKKHQPVALNVKAMVQCSTDISAWVAETVLAEGDAKKRANVIKYWIRVASKCQGLHNYSSLRSILSALDSSTISRLHKTWESLSGKHHETLEEMRVATDHARNYTNFRATLKSAVPPCIPFMGMYLTDLTFISDGNPDRRGPDLRLINFDKHAKTARTVTDLLRFQVPYALIEVPELQNYLTDQLMHARRATQDDLYRRSLVVEPRAPTAGGQGPPPPEP</sequence>
<dbReference type="InterPro" id="IPR023578">
    <property type="entry name" value="Ras_GEF_dom_sf"/>
</dbReference>
<keyword evidence="11" id="KW-1185">Reference proteome</keyword>
<feature type="region of interest" description="Disordered" evidence="5">
    <location>
        <begin position="1"/>
        <end position="20"/>
    </location>
</feature>
<accession>A0A0L0TEQ0</accession>
<feature type="region of interest" description="Disordered" evidence="5">
    <location>
        <begin position="680"/>
        <end position="771"/>
    </location>
</feature>
<dbReference type="InterPro" id="IPR008937">
    <property type="entry name" value="Ras-like_GEF"/>
</dbReference>
<dbReference type="eggNOG" id="KOG3417">
    <property type="taxonomic scope" value="Eukaryota"/>
</dbReference>
<feature type="compositionally biased region" description="Polar residues" evidence="5">
    <location>
        <begin position="709"/>
        <end position="732"/>
    </location>
</feature>
<dbReference type="PANTHER" id="PTHR23113:SF354">
    <property type="entry name" value="BUD SITE SELECTION PROTEIN 5"/>
    <property type="match status" value="1"/>
</dbReference>
<dbReference type="Proteomes" id="UP000054350">
    <property type="component" value="Unassembled WGS sequence"/>
</dbReference>
<dbReference type="InterPro" id="IPR000651">
    <property type="entry name" value="Ras-like_Gua-exchang_fac_N"/>
</dbReference>
<dbReference type="eggNOG" id="KOG2398">
    <property type="taxonomic scope" value="Eukaryota"/>
</dbReference>
<dbReference type="SMART" id="SM00456">
    <property type="entry name" value="WW"/>
    <property type="match status" value="1"/>
</dbReference>
<feature type="domain" description="Ras-GEF" evidence="7">
    <location>
        <begin position="1006"/>
        <end position="1241"/>
    </location>
</feature>
<name>A0A0L0TEQ0_ALLM3</name>
<dbReference type="CDD" id="cd00201">
    <property type="entry name" value="WW"/>
    <property type="match status" value="1"/>
</dbReference>
<evidence type="ECO:0000259" key="9">
    <source>
        <dbReference type="PROSITE" id="PS50212"/>
    </source>
</evidence>
<keyword evidence="1 4" id="KW-0728">SH3 domain</keyword>
<dbReference type="STRING" id="578462.A0A0L0TEQ0"/>
<dbReference type="InterPro" id="IPR019804">
    <property type="entry name" value="Ras_G-nucl-exch_fac_CS"/>
</dbReference>
<dbReference type="InterPro" id="IPR056685">
    <property type="entry name" value="DUF7783"/>
</dbReference>
<reference evidence="10 11" key="1">
    <citation type="submission" date="2009-11" db="EMBL/GenBank/DDBJ databases">
        <title>Annotation of Allomyces macrogynus ATCC 38327.</title>
        <authorList>
            <consortium name="The Broad Institute Genome Sequencing Platform"/>
            <person name="Russ C."/>
            <person name="Cuomo C."/>
            <person name="Burger G."/>
            <person name="Gray M.W."/>
            <person name="Holland P.W.H."/>
            <person name="King N."/>
            <person name="Lang F.B.F."/>
            <person name="Roger A.J."/>
            <person name="Ruiz-Trillo I."/>
            <person name="Young S.K."/>
            <person name="Zeng Q."/>
            <person name="Gargeya S."/>
            <person name="Fitzgerald M."/>
            <person name="Haas B."/>
            <person name="Abouelleil A."/>
            <person name="Alvarado L."/>
            <person name="Arachchi H.M."/>
            <person name="Berlin A."/>
            <person name="Chapman S.B."/>
            <person name="Gearin G."/>
            <person name="Goldberg J."/>
            <person name="Griggs A."/>
            <person name="Gujja S."/>
            <person name="Hansen M."/>
            <person name="Heiman D."/>
            <person name="Howarth C."/>
            <person name="Larimer J."/>
            <person name="Lui A."/>
            <person name="MacDonald P.J.P."/>
            <person name="McCowen C."/>
            <person name="Montmayeur A."/>
            <person name="Murphy C."/>
            <person name="Neiman D."/>
            <person name="Pearson M."/>
            <person name="Priest M."/>
            <person name="Roberts A."/>
            <person name="Saif S."/>
            <person name="Shea T."/>
            <person name="Sisk P."/>
            <person name="Stolte C."/>
            <person name="Sykes S."/>
            <person name="Wortman J."/>
            <person name="Nusbaum C."/>
            <person name="Birren B."/>
        </authorList>
    </citation>
    <scope>NUCLEOTIDE SEQUENCE [LARGE SCALE GENOMIC DNA]</scope>
    <source>
        <strain evidence="10 11">ATCC 38327</strain>
    </source>
</reference>
<dbReference type="InterPro" id="IPR001895">
    <property type="entry name" value="RASGEF_cat_dom"/>
</dbReference>
<dbReference type="InterPro" id="IPR001452">
    <property type="entry name" value="SH3_domain"/>
</dbReference>
<dbReference type="EMBL" id="GG745395">
    <property type="protein sequence ID" value="KNE73333.1"/>
    <property type="molecule type" value="Genomic_DNA"/>
</dbReference>
<evidence type="ECO:0000256" key="4">
    <source>
        <dbReference type="PROSITE-ProRule" id="PRU00192"/>
    </source>
</evidence>
<dbReference type="PROSITE" id="PS00720">
    <property type="entry name" value="RASGEF"/>
    <property type="match status" value="1"/>
</dbReference>
<evidence type="ECO:0000313" key="10">
    <source>
        <dbReference type="EMBL" id="KNE73333.1"/>
    </source>
</evidence>
<dbReference type="OrthoDB" id="28357at2759"/>
<evidence type="ECO:0000259" key="6">
    <source>
        <dbReference type="PROSITE" id="PS50002"/>
    </source>
</evidence>
<feature type="domain" description="WW" evidence="8">
    <location>
        <begin position="236"/>
        <end position="269"/>
    </location>
</feature>
<feature type="region of interest" description="Disordered" evidence="5">
    <location>
        <begin position="188"/>
        <end position="241"/>
    </location>
</feature>
<evidence type="ECO:0000256" key="3">
    <source>
        <dbReference type="PROSITE-ProRule" id="PRU00168"/>
    </source>
</evidence>
<feature type="compositionally biased region" description="Low complexity" evidence="5">
    <location>
        <begin position="194"/>
        <end position="216"/>
    </location>
</feature>
<feature type="domain" description="N-terminal Ras-GEF" evidence="9">
    <location>
        <begin position="826"/>
        <end position="958"/>
    </location>
</feature>
<dbReference type="SUPFAM" id="SSF48366">
    <property type="entry name" value="Ras GEF"/>
    <property type="match status" value="1"/>
</dbReference>
<dbReference type="PROSITE" id="PS50212">
    <property type="entry name" value="RASGEF_NTER"/>
    <property type="match status" value="1"/>
</dbReference>
<keyword evidence="2 3" id="KW-0344">Guanine-nucleotide releasing factor</keyword>
<dbReference type="Pfam" id="PF00397">
    <property type="entry name" value="WW"/>
    <property type="match status" value="1"/>
</dbReference>
<evidence type="ECO:0008006" key="12">
    <source>
        <dbReference type="Google" id="ProtNLM"/>
    </source>
</evidence>
<dbReference type="PROSITE" id="PS50009">
    <property type="entry name" value="RASGEF_CAT"/>
    <property type="match status" value="1"/>
</dbReference>
<feature type="region of interest" description="Disordered" evidence="5">
    <location>
        <begin position="264"/>
        <end position="296"/>
    </location>
</feature>
<dbReference type="SMART" id="SM00229">
    <property type="entry name" value="RasGEFN"/>
    <property type="match status" value="1"/>
</dbReference>
<dbReference type="Gene3D" id="2.20.70.10">
    <property type="match status" value="1"/>
</dbReference>
<proteinExistence type="predicted"/>
<dbReference type="SUPFAM" id="SSF51045">
    <property type="entry name" value="WW domain"/>
    <property type="match status" value="1"/>
</dbReference>
<dbReference type="Pfam" id="PF07653">
    <property type="entry name" value="SH3_2"/>
    <property type="match status" value="1"/>
</dbReference>
<evidence type="ECO:0000259" key="7">
    <source>
        <dbReference type="PROSITE" id="PS50009"/>
    </source>
</evidence>
<evidence type="ECO:0000256" key="1">
    <source>
        <dbReference type="ARBA" id="ARBA00022443"/>
    </source>
</evidence>
<evidence type="ECO:0000259" key="8">
    <source>
        <dbReference type="PROSITE" id="PS50020"/>
    </source>
</evidence>
<dbReference type="SMART" id="SM00147">
    <property type="entry name" value="RasGEF"/>
    <property type="match status" value="1"/>
</dbReference>
<dbReference type="InterPro" id="IPR036028">
    <property type="entry name" value="SH3-like_dom_sf"/>
</dbReference>
<dbReference type="Gene3D" id="2.30.30.40">
    <property type="entry name" value="SH3 Domains"/>
    <property type="match status" value="1"/>
</dbReference>
<dbReference type="InterPro" id="IPR001202">
    <property type="entry name" value="WW_dom"/>
</dbReference>
<dbReference type="Pfam" id="PF00618">
    <property type="entry name" value="RasGEF_N"/>
    <property type="match status" value="1"/>
</dbReference>
<feature type="compositionally biased region" description="Basic and acidic residues" evidence="5">
    <location>
        <begin position="284"/>
        <end position="294"/>
    </location>
</feature>
<dbReference type="InterPro" id="IPR036964">
    <property type="entry name" value="RASGEF_cat_dom_sf"/>
</dbReference>
<dbReference type="CDD" id="cd06224">
    <property type="entry name" value="REM"/>
    <property type="match status" value="1"/>
</dbReference>
<dbReference type="VEuPathDB" id="FungiDB:AMAG_17556"/>
<evidence type="ECO:0000256" key="5">
    <source>
        <dbReference type="SAM" id="MobiDB-lite"/>
    </source>
</evidence>
<dbReference type="Gene3D" id="1.20.870.10">
    <property type="entry name" value="Son of sevenless (SoS) protein Chain: S domain 1"/>
    <property type="match status" value="1"/>
</dbReference>
<reference evidence="11" key="2">
    <citation type="submission" date="2009-11" db="EMBL/GenBank/DDBJ databases">
        <title>The Genome Sequence of Allomyces macrogynus strain ATCC 38327.</title>
        <authorList>
            <consortium name="The Broad Institute Genome Sequencing Platform"/>
            <person name="Russ C."/>
            <person name="Cuomo C."/>
            <person name="Shea T."/>
            <person name="Young S.K."/>
            <person name="Zeng Q."/>
            <person name="Koehrsen M."/>
            <person name="Haas B."/>
            <person name="Borodovsky M."/>
            <person name="Guigo R."/>
            <person name="Alvarado L."/>
            <person name="Berlin A."/>
            <person name="Borenstein D."/>
            <person name="Chen Z."/>
            <person name="Engels R."/>
            <person name="Freedman E."/>
            <person name="Gellesch M."/>
            <person name="Goldberg J."/>
            <person name="Griggs A."/>
            <person name="Gujja S."/>
            <person name="Heiman D."/>
            <person name="Hepburn T."/>
            <person name="Howarth C."/>
            <person name="Jen D."/>
            <person name="Larson L."/>
            <person name="Lewis B."/>
            <person name="Mehta T."/>
            <person name="Park D."/>
            <person name="Pearson M."/>
            <person name="Roberts A."/>
            <person name="Saif S."/>
            <person name="Shenoy N."/>
            <person name="Sisk P."/>
            <person name="Stolte C."/>
            <person name="Sykes S."/>
            <person name="Walk T."/>
            <person name="White J."/>
            <person name="Yandava C."/>
            <person name="Burger G."/>
            <person name="Gray M.W."/>
            <person name="Holland P.W.H."/>
            <person name="King N."/>
            <person name="Lang F.B.F."/>
            <person name="Roger A.J."/>
            <person name="Ruiz-Trillo I."/>
            <person name="Lander E."/>
            <person name="Nusbaum C."/>
        </authorList>
    </citation>
    <scope>NUCLEOTIDE SEQUENCE [LARGE SCALE GENOMIC DNA]</scope>
    <source>
        <strain evidence="11">ATCC 38327</strain>
    </source>
</reference>
<feature type="compositionally biased region" description="Polar residues" evidence="5">
    <location>
        <begin position="744"/>
        <end position="756"/>
    </location>
</feature>
<feature type="domain" description="SH3" evidence="6">
    <location>
        <begin position="23"/>
        <end position="83"/>
    </location>
</feature>
<dbReference type="AlphaFoldDB" id="A0A0L0TEQ0"/>
<dbReference type="OMA" id="NICECIN"/>
<evidence type="ECO:0000256" key="2">
    <source>
        <dbReference type="ARBA" id="ARBA00022658"/>
    </source>
</evidence>
<evidence type="ECO:0000313" key="11">
    <source>
        <dbReference type="Proteomes" id="UP000054350"/>
    </source>
</evidence>
<dbReference type="PANTHER" id="PTHR23113">
    <property type="entry name" value="GUANINE NUCLEOTIDE EXCHANGE FACTOR"/>
    <property type="match status" value="1"/>
</dbReference>
<dbReference type="Pfam" id="PF25006">
    <property type="entry name" value="DUF7783"/>
    <property type="match status" value="1"/>
</dbReference>
<dbReference type="PROSITE" id="PS01159">
    <property type="entry name" value="WW_DOMAIN_1"/>
    <property type="match status" value="1"/>
</dbReference>
<dbReference type="SUPFAM" id="SSF50044">
    <property type="entry name" value="SH3-domain"/>
    <property type="match status" value="1"/>
</dbReference>
<dbReference type="SMART" id="SM00326">
    <property type="entry name" value="SH3"/>
    <property type="match status" value="1"/>
</dbReference>
<dbReference type="Gene3D" id="1.10.840.10">
    <property type="entry name" value="Ras guanine-nucleotide exchange factors catalytic domain"/>
    <property type="match status" value="1"/>
</dbReference>
<dbReference type="InterPro" id="IPR036020">
    <property type="entry name" value="WW_dom_sf"/>
</dbReference>
<feature type="compositionally biased region" description="Low complexity" evidence="5">
    <location>
        <begin position="681"/>
        <end position="692"/>
    </location>
</feature>
<dbReference type="Pfam" id="PF00617">
    <property type="entry name" value="RasGEF"/>
    <property type="match status" value="1"/>
</dbReference>
<dbReference type="GO" id="GO:0007265">
    <property type="term" value="P:Ras protein signal transduction"/>
    <property type="evidence" value="ECO:0007669"/>
    <property type="project" value="TreeGrafter"/>
</dbReference>
<dbReference type="CDD" id="cd00155">
    <property type="entry name" value="RasGEF"/>
    <property type="match status" value="1"/>
</dbReference>
<gene>
    <name evidence="10" type="ORF">AMAG_17556</name>
</gene>
<dbReference type="GO" id="GO:0005085">
    <property type="term" value="F:guanyl-nucleotide exchange factor activity"/>
    <property type="evidence" value="ECO:0007669"/>
    <property type="project" value="UniProtKB-KW"/>
</dbReference>
<dbReference type="GO" id="GO:0005886">
    <property type="term" value="C:plasma membrane"/>
    <property type="evidence" value="ECO:0007669"/>
    <property type="project" value="TreeGrafter"/>
</dbReference>
<dbReference type="PROSITE" id="PS50002">
    <property type="entry name" value="SH3"/>
    <property type="match status" value="1"/>
</dbReference>
<organism evidence="10 11">
    <name type="scientific">Allomyces macrogynus (strain ATCC 38327)</name>
    <name type="common">Allomyces javanicus var. macrogynus</name>
    <dbReference type="NCBI Taxonomy" id="578462"/>
    <lineage>
        <taxon>Eukaryota</taxon>
        <taxon>Fungi</taxon>
        <taxon>Fungi incertae sedis</taxon>
        <taxon>Blastocladiomycota</taxon>
        <taxon>Blastocladiomycetes</taxon>
        <taxon>Blastocladiales</taxon>
        <taxon>Blastocladiaceae</taxon>
        <taxon>Allomyces</taxon>
    </lineage>
</organism>
<protein>
    <recommendedName>
        <fullName evidence="12">Ras GEF</fullName>
    </recommendedName>
</protein>
<dbReference type="PROSITE" id="PS50020">
    <property type="entry name" value="WW_DOMAIN_2"/>
    <property type="match status" value="1"/>
</dbReference>